<keyword evidence="1" id="KW-1133">Transmembrane helix</keyword>
<organism evidence="3 4">
    <name type="scientific">Azorhizobium caulinodans (strain ATCC 43989 / DSM 5975 / JCM 20966 / LMG 6465 / NBRC 14845 / NCIMB 13405 / ORS 571)</name>
    <dbReference type="NCBI Taxonomy" id="438753"/>
    <lineage>
        <taxon>Bacteria</taxon>
        <taxon>Pseudomonadati</taxon>
        <taxon>Pseudomonadota</taxon>
        <taxon>Alphaproteobacteria</taxon>
        <taxon>Hyphomicrobiales</taxon>
        <taxon>Xanthobacteraceae</taxon>
        <taxon>Azorhizobium</taxon>
    </lineage>
</organism>
<dbReference type="AlphaFoldDB" id="A8I4E0"/>
<keyword evidence="1" id="KW-0812">Transmembrane</keyword>
<dbReference type="RefSeq" id="WP_012170248.1">
    <property type="nucleotide sequence ID" value="NC_009937.1"/>
</dbReference>
<keyword evidence="1" id="KW-0472">Membrane</keyword>
<name>A8I4E0_AZOC5</name>
<proteinExistence type="predicted"/>
<dbReference type="HOGENOM" id="CLU_1500583_0_0_5"/>
<dbReference type="InterPro" id="IPR025588">
    <property type="entry name" value="YcxB-like_C"/>
</dbReference>
<feature type="transmembrane region" description="Helical" evidence="1">
    <location>
        <begin position="67"/>
        <end position="85"/>
    </location>
</feature>
<keyword evidence="4" id="KW-1185">Reference proteome</keyword>
<sequence length="179" mass="19960">MTETTLSQRGPISIQLTADDVARAYQLFQTQALLSARGVLSVLFLDLVTVGLTVFAIKALSGDDLPLPLAGMLAVLFPAVMIWSTRWRNGRLARRIFAQQKSLNQPFTLAWTDEALQTQAPQGDATLPWRDLVKMKQDRHMILFFESDALFRMVPRRVLSQAQQDDLLRTAETGMGGGK</sequence>
<feature type="domain" description="YcxB-like C-terminal" evidence="2">
    <location>
        <begin position="111"/>
        <end position="168"/>
    </location>
</feature>
<reference evidence="3 4" key="3">
    <citation type="journal article" date="2008" name="BMC Genomics">
        <title>The genome of the versatile nitrogen fixer Azorhizobium caulinodans ORS571.</title>
        <authorList>
            <person name="Lee KB."/>
            <person name="Backer P.D."/>
            <person name="Aono T."/>
            <person name="Liu CT."/>
            <person name="Suzuki S."/>
            <person name="Suzuki T."/>
            <person name="Kaneko T."/>
            <person name="Yamada M."/>
            <person name="Tabata S."/>
            <person name="Kupfer D.M."/>
            <person name="Najar F.Z."/>
            <person name="Wiley G.B."/>
            <person name="Roe B."/>
            <person name="Binnewies T.T."/>
            <person name="Ussery D.W."/>
            <person name="D'Haeze W."/>
            <person name="Herder J.D."/>
            <person name="Gevers D."/>
            <person name="Vereecke D."/>
            <person name="Holsters M."/>
            <person name="Oyaizu H."/>
        </authorList>
    </citation>
    <scope>NUCLEOTIDE SEQUENCE [LARGE SCALE GENOMIC DNA]</scope>
    <source>
        <strain evidence="4">ATCC 43989 / DSM 5975 / JCM 20966 / LMG 6465 / NBRC 14845 / NCIMB 13405 / ORS 571</strain>
    </source>
</reference>
<gene>
    <name evidence="3" type="ordered locus">AZC_1720</name>
</gene>
<evidence type="ECO:0000259" key="2">
    <source>
        <dbReference type="Pfam" id="PF14317"/>
    </source>
</evidence>
<protein>
    <recommendedName>
        <fullName evidence="2">YcxB-like C-terminal domain-containing protein</fullName>
    </recommendedName>
</protein>
<dbReference type="Proteomes" id="UP000000270">
    <property type="component" value="Chromosome"/>
</dbReference>
<evidence type="ECO:0000313" key="3">
    <source>
        <dbReference type="EMBL" id="BAF87718.1"/>
    </source>
</evidence>
<evidence type="ECO:0000313" key="4">
    <source>
        <dbReference type="Proteomes" id="UP000000270"/>
    </source>
</evidence>
<evidence type="ECO:0000256" key="1">
    <source>
        <dbReference type="SAM" id="Phobius"/>
    </source>
</evidence>
<reference evidence="3 4" key="5">
    <citation type="journal article" date="2010" name="Appl. Environ. Microbiol.">
        <title>phrR-like gene praR of Azorhizobium caulinodans ORS571 is essential for symbiosis with Sesbania rostrata and is involved in expression of reb genes.</title>
        <authorList>
            <person name="Akiba N."/>
            <person name="Aono T."/>
            <person name="Toyazaki H."/>
            <person name="Sato S."/>
            <person name="Oyaizu H."/>
        </authorList>
    </citation>
    <scope>NUCLEOTIDE SEQUENCE [LARGE SCALE GENOMIC DNA]</scope>
    <source>
        <strain evidence="4">ATCC 43989 / DSM 5975 / JCM 20966 / LMG 6465 / NBRC 14845 / NCIMB 13405 / ORS 571</strain>
    </source>
</reference>
<dbReference type="EMBL" id="AP009384">
    <property type="protein sequence ID" value="BAF87718.1"/>
    <property type="molecule type" value="Genomic_DNA"/>
</dbReference>
<dbReference type="KEGG" id="azc:AZC_1720"/>
<dbReference type="eggNOG" id="ENOG5033HV3">
    <property type="taxonomic scope" value="Bacteria"/>
</dbReference>
<accession>A8I4E0</accession>
<reference evidence="3 4" key="1">
    <citation type="journal article" date="2007" name="Appl. Environ. Microbiol.">
        <title>Rhizobial factors required for stem nodule maturation and maintenance in Sesbania rostrata-Azorhizobium caulinodans ORS571 symbiosis.</title>
        <authorList>
            <person name="Suzuki S."/>
            <person name="Aono T."/>
            <person name="Lee KB."/>
            <person name="Suzuki T."/>
            <person name="Liu CT."/>
            <person name="Miwa H."/>
            <person name="Wakao S."/>
            <person name="Iki T."/>
            <person name="Oyaizu H."/>
        </authorList>
    </citation>
    <scope>NUCLEOTIDE SEQUENCE [LARGE SCALE GENOMIC DNA]</scope>
    <source>
        <strain evidence="4">ATCC 43989 / DSM 5975 / JCM 20966 / LMG 6465 / NBRC 14845 / NCIMB 13405 / ORS 571</strain>
    </source>
</reference>
<reference evidence="4" key="2">
    <citation type="submission" date="2007-04" db="EMBL/GenBank/DDBJ databases">
        <title>Complete genome sequence of the nitrogen-fixing bacterium Azorhizobium caulinodans ORS571.</title>
        <authorList>
            <person name="Lee K.B."/>
            <person name="Backer P.D."/>
            <person name="Aono T."/>
            <person name="Liu C.T."/>
            <person name="Suzuki S."/>
            <person name="Suzuki T."/>
            <person name="Kaneko T."/>
            <person name="Yamada M."/>
            <person name="Tabata S."/>
            <person name="Kupfer D.M."/>
            <person name="Najar F.Z."/>
            <person name="Wiley G.B."/>
            <person name="Roe B."/>
            <person name="Binnewies T."/>
            <person name="Ussery D."/>
            <person name="Vereecke D."/>
            <person name="Gevers D."/>
            <person name="Holsters M."/>
            <person name="Oyaizu H."/>
        </authorList>
    </citation>
    <scope>NUCLEOTIDE SEQUENCE [LARGE SCALE GENOMIC DNA]</scope>
    <source>
        <strain evidence="4">ATCC 43989 / DSM 5975 / JCM 20966 / LMG 6465 / NBRC 14845 / NCIMB 13405 / ORS 571</strain>
    </source>
</reference>
<feature type="transmembrane region" description="Helical" evidence="1">
    <location>
        <begin position="39"/>
        <end position="61"/>
    </location>
</feature>
<reference evidence="3 4" key="6">
    <citation type="journal article" date="2011" name="Appl. Environ. Microbiol.">
        <title>Involvement of the azorhizobial chromosome partition gene (parA) in the onset of bacteroid differentiation during Sesbania rostrata stem nodule development.</title>
        <authorList>
            <person name="Liu CT."/>
            <person name="Lee KB."/>
            <person name="Wang YS."/>
            <person name="Peng MH."/>
            <person name="Lee KT."/>
            <person name="Suzuki S."/>
            <person name="Suzuki T."/>
            <person name="Oyaizu H."/>
        </authorList>
    </citation>
    <scope>NUCLEOTIDE SEQUENCE [LARGE SCALE GENOMIC DNA]</scope>
    <source>
        <strain evidence="4">ATCC 43989 / DSM 5975 / JCM 20966 / LMG 6465 / NBRC 14845 / NCIMB 13405 / ORS 571</strain>
    </source>
</reference>
<reference evidence="3 4" key="4">
    <citation type="journal article" date="2009" name="Appl. Environ. Microbiol.">
        <title>Comparative genome-wide transcriptional profiling of Azorhizobium caulinodans ORS571 grown under free-living and symbiotic conditions.</title>
        <authorList>
            <person name="Tsukada S."/>
            <person name="Aono T."/>
            <person name="Akiba N."/>
            <person name="Lee KB."/>
            <person name="Liu CT."/>
            <person name="Toyazaki H."/>
            <person name="Oyaizu H."/>
        </authorList>
    </citation>
    <scope>NUCLEOTIDE SEQUENCE [LARGE SCALE GENOMIC DNA]</scope>
    <source>
        <strain evidence="4">ATCC 43989 / DSM 5975 / JCM 20966 / LMG 6465 / NBRC 14845 / NCIMB 13405 / ORS 571</strain>
    </source>
</reference>
<dbReference type="Pfam" id="PF14317">
    <property type="entry name" value="YcxB"/>
    <property type="match status" value="1"/>
</dbReference>